<dbReference type="Gene3D" id="3.60.15.10">
    <property type="entry name" value="Ribonuclease Z/Hydroxyacylglutathione hydrolase-like"/>
    <property type="match status" value="1"/>
</dbReference>
<evidence type="ECO:0000256" key="2">
    <source>
        <dbReference type="ARBA" id="ARBA00007749"/>
    </source>
</evidence>
<dbReference type="Proteomes" id="UP000005038">
    <property type="component" value="Unassembled WGS sequence"/>
</dbReference>
<dbReference type="PANTHER" id="PTHR42978:SF7">
    <property type="entry name" value="METALLO-HYDROLASE RV2300C-RELATED"/>
    <property type="match status" value="1"/>
</dbReference>
<keyword evidence="3" id="KW-0479">Metal-binding</keyword>
<reference evidence="7" key="1">
    <citation type="submission" date="2012-02" db="EMBL/GenBank/DDBJ databases">
        <title>Whole genome shotgun sequence of Gordonia otitidis NBRC 100426.</title>
        <authorList>
            <person name="Yoshida I."/>
            <person name="Hosoyama A."/>
            <person name="Tsuchikane K."/>
            <person name="Katsumata H."/>
            <person name="Yamazaki S."/>
            <person name="Fujita N."/>
        </authorList>
    </citation>
    <scope>NUCLEOTIDE SEQUENCE [LARGE SCALE GENOMIC DNA]</scope>
    <source>
        <strain evidence="7">NBRC 100426</strain>
    </source>
</reference>
<dbReference type="STRING" id="1108044.GOOTI_136_00020"/>
<keyword evidence="4 7" id="KW-0378">Hydrolase</keyword>
<dbReference type="EMBL" id="BAFB01000136">
    <property type="protein sequence ID" value="GAB35064.1"/>
    <property type="molecule type" value="Genomic_DNA"/>
</dbReference>
<dbReference type="InterPro" id="IPR051013">
    <property type="entry name" value="MBL_superfamily_lactonases"/>
</dbReference>
<sequence length="289" mass="32247">MHNGNPVNLMDDDVYEVLAVRYASRQTLRSLVYLNHHLYDEPDGPIGMDYFIWIVRNAQRTFVVDTGYSVEGGRARQRGHLIHPADALTALDVDPDDATVILTHAHYDHAGNLDLFPRSPIITPKTEFDFWTGEMAHRLQFRHSAETRELELLGEIARQGRMTFFEGRSDIAPGIELIELGGHSPGQAIVLVNTEAGTVLLSSDATHYYEEIERDMPFLVVADLEAMYAGFDTMKRIVVERNAILVPGHDPEVMTRFPAHDTAEFAVVIAPTPTPSRCVAATQRGADVV</sequence>
<dbReference type="GO" id="GO:0046872">
    <property type="term" value="F:metal ion binding"/>
    <property type="evidence" value="ECO:0007669"/>
    <property type="project" value="UniProtKB-KW"/>
</dbReference>
<keyword evidence="8" id="KW-1185">Reference proteome</keyword>
<dbReference type="AlphaFoldDB" id="H5TNK6"/>
<protein>
    <submittedName>
        <fullName evidence="7">Hydrolase</fullName>
    </submittedName>
</protein>
<dbReference type="SUPFAM" id="SSF56281">
    <property type="entry name" value="Metallo-hydrolase/oxidoreductase"/>
    <property type="match status" value="1"/>
</dbReference>
<dbReference type="PANTHER" id="PTHR42978">
    <property type="entry name" value="QUORUM-QUENCHING LACTONASE YTNP-RELATED-RELATED"/>
    <property type="match status" value="1"/>
</dbReference>
<evidence type="ECO:0000313" key="8">
    <source>
        <dbReference type="Proteomes" id="UP000005038"/>
    </source>
</evidence>
<keyword evidence="5" id="KW-0862">Zinc</keyword>
<evidence type="ECO:0000256" key="3">
    <source>
        <dbReference type="ARBA" id="ARBA00022723"/>
    </source>
</evidence>
<evidence type="ECO:0000259" key="6">
    <source>
        <dbReference type="SMART" id="SM00849"/>
    </source>
</evidence>
<organism evidence="7 8">
    <name type="scientific">Gordonia otitidis (strain DSM 44809 / CCUG 52243 / JCM 12355 / NBRC 100426 / IFM 10032)</name>
    <dbReference type="NCBI Taxonomy" id="1108044"/>
    <lineage>
        <taxon>Bacteria</taxon>
        <taxon>Bacillati</taxon>
        <taxon>Actinomycetota</taxon>
        <taxon>Actinomycetes</taxon>
        <taxon>Mycobacteriales</taxon>
        <taxon>Gordoniaceae</taxon>
        <taxon>Gordonia</taxon>
    </lineage>
</organism>
<dbReference type="InterPro" id="IPR036866">
    <property type="entry name" value="RibonucZ/Hydroxyglut_hydro"/>
</dbReference>
<name>H5TNK6_GORO1</name>
<dbReference type="OrthoDB" id="3196337at2"/>
<evidence type="ECO:0000313" key="7">
    <source>
        <dbReference type="EMBL" id="GAB35064.1"/>
    </source>
</evidence>
<evidence type="ECO:0000256" key="4">
    <source>
        <dbReference type="ARBA" id="ARBA00022801"/>
    </source>
</evidence>
<evidence type="ECO:0000256" key="1">
    <source>
        <dbReference type="ARBA" id="ARBA00001947"/>
    </source>
</evidence>
<dbReference type="GO" id="GO:0016787">
    <property type="term" value="F:hydrolase activity"/>
    <property type="evidence" value="ECO:0007669"/>
    <property type="project" value="UniProtKB-KW"/>
</dbReference>
<gene>
    <name evidence="7" type="ORF">GOOTI_136_00020</name>
</gene>
<dbReference type="SMART" id="SM00849">
    <property type="entry name" value="Lactamase_B"/>
    <property type="match status" value="1"/>
</dbReference>
<comment type="cofactor">
    <cofactor evidence="1">
        <name>Zn(2+)</name>
        <dbReference type="ChEBI" id="CHEBI:29105"/>
    </cofactor>
</comment>
<accession>H5TNK6</accession>
<dbReference type="InterPro" id="IPR001279">
    <property type="entry name" value="Metallo-B-lactamas"/>
</dbReference>
<dbReference type="CDD" id="cd07729">
    <property type="entry name" value="AHL_lactonase_MBL-fold"/>
    <property type="match status" value="1"/>
</dbReference>
<evidence type="ECO:0000256" key="5">
    <source>
        <dbReference type="ARBA" id="ARBA00022833"/>
    </source>
</evidence>
<feature type="domain" description="Metallo-beta-lactamase" evidence="6">
    <location>
        <begin position="49"/>
        <end position="249"/>
    </location>
</feature>
<comment type="caution">
    <text evidence="7">The sequence shown here is derived from an EMBL/GenBank/DDBJ whole genome shotgun (WGS) entry which is preliminary data.</text>
</comment>
<comment type="similarity">
    <text evidence="2">Belongs to the metallo-beta-lactamase superfamily.</text>
</comment>
<proteinExistence type="inferred from homology"/>
<dbReference type="Pfam" id="PF00753">
    <property type="entry name" value="Lactamase_B"/>
    <property type="match status" value="1"/>
</dbReference>